<dbReference type="AlphaFoldDB" id="A0A183FKM8"/>
<name>A0A183FKM8_HELPZ</name>
<keyword evidence="2" id="KW-1185">Reference proteome</keyword>
<dbReference type="EMBL" id="UZAH01025958">
    <property type="protein sequence ID" value="VDO73357.1"/>
    <property type="molecule type" value="Genomic_DNA"/>
</dbReference>
<evidence type="ECO:0000313" key="3">
    <source>
        <dbReference type="WBParaSite" id="HPBE_0000771501-mRNA-1"/>
    </source>
</evidence>
<gene>
    <name evidence="1" type="ORF">HPBE_LOCUS7716</name>
</gene>
<evidence type="ECO:0000313" key="2">
    <source>
        <dbReference type="Proteomes" id="UP000050761"/>
    </source>
</evidence>
<sequence length="84" mass="9931">MKDLQLNFMFSPDYEAPRLVDYTTLHELVTFMRSVDYNWPRMLQRVVAAVQTCSLDSMCDQVDNFIQKGLTFRRSVVFRSLNMV</sequence>
<reference evidence="3" key="2">
    <citation type="submission" date="2019-09" db="UniProtKB">
        <authorList>
            <consortium name="WormBaseParasite"/>
        </authorList>
    </citation>
    <scope>IDENTIFICATION</scope>
</reference>
<reference evidence="1 2" key="1">
    <citation type="submission" date="2018-11" db="EMBL/GenBank/DDBJ databases">
        <authorList>
            <consortium name="Pathogen Informatics"/>
        </authorList>
    </citation>
    <scope>NUCLEOTIDE SEQUENCE [LARGE SCALE GENOMIC DNA]</scope>
</reference>
<protein>
    <submittedName>
        <fullName evidence="3">Phosphorylase b kinase regulatory subunit</fullName>
    </submittedName>
</protein>
<accession>A0A183FKM8</accession>
<dbReference type="Proteomes" id="UP000050761">
    <property type="component" value="Unassembled WGS sequence"/>
</dbReference>
<evidence type="ECO:0000313" key="1">
    <source>
        <dbReference type="EMBL" id="VDO73357.1"/>
    </source>
</evidence>
<proteinExistence type="predicted"/>
<accession>A0A3P7YMJ6</accession>
<dbReference type="WBParaSite" id="HPBE_0000771501-mRNA-1">
    <property type="protein sequence ID" value="HPBE_0000771501-mRNA-1"/>
    <property type="gene ID" value="HPBE_0000771501"/>
</dbReference>
<organism evidence="2 3">
    <name type="scientific">Heligmosomoides polygyrus</name>
    <name type="common">Parasitic roundworm</name>
    <dbReference type="NCBI Taxonomy" id="6339"/>
    <lineage>
        <taxon>Eukaryota</taxon>
        <taxon>Metazoa</taxon>
        <taxon>Ecdysozoa</taxon>
        <taxon>Nematoda</taxon>
        <taxon>Chromadorea</taxon>
        <taxon>Rhabditida</taxon>
        <taxon>Rhabditina</taxon>
        <taxon>Rhabditomorpha</taxon>
        <taxon>Strongyloidea</taxon>
        <taxon>Heligmosomidae</taxon>
        <taxon>Heligmosomoides</taxon>
    </lineage>
</organism>